<evidence type="ECO:0000256" key="1">
    <source>
        <dbReference type="ARBA" id="ARBA00022679"/>
    </source>
</evidence>
<dbReference type="PANTHER" id="PTHR43861">
    <property type="entry name" value="TRANS-ACONITATE 2-METHYLTRANSFERASE-RELATED"/>
    <property type="match status" value="1"/>
</dbReference>
<keyword evidence="1" id="KW-0808">Transferase</keyword>
<keyword evidence="4" id="KW-0489">Methyltransferase</keyword>
<dbReference type="GO" id="GO:0008168">
    <property type="term" value="F:methyltransferase activity"/>
    <property type="evidence" value="ECO:0007669"/>
    <property type="project" value="UniProtKB-KW"/>
</dbReference>
<dbReference type="GO" id="GO:0032259">
    <property type="term" value="P:methylation"/>
    <property type="evidence" value="ECO:0007669"/>
    <property type="project" value="UniProtKB-KW"/>
</dbReference>
<feature type="region of interest" description="Disordered" evidence="2">
    <location>
        <begin position="1"/>
        <end position="33"/>
    </location>
</feature>
<organism evidence="4 5">
    <name type="scientific">Streptomyces polychromogenes</name>
    <dbReference type="NCBI Taxonomy" id="67342"/>
    <lineage>
        <taxon>Bacteria</taxon>
        <taxon>Bacillati</taxon>
        <taxon>Actinomycetota</taxon>
        <taxon>Actinomycetes</taxon>
        <taxon>Kitasatosporales</taxon>
        <taxon>Streptomycetaceae</taxon>
        <taxon>Streptomyces</taxon>
    </lineage>
</organism>
<feature type="domain" description="Methyltransferase" evidence="3">
    <location>
        <begin position="53"/>
        <end position="143"/>
    </location>
</feature>
<dbReference type="InterPro" id="IPR041698">
    <property type="entry name" value="Methyltransf_25"/>
</dbReference>
<dbReference type="InterPro" id="IPR029063">
    <property type="entry name" value="SAM-dependent_MTases_sf"/>
</dbReference>
<dbReference type="SUPFAM" id="SSF53335">
    <property type="entry name" value="S-adenosyl-L-methionine-dependent methyltransferases"/>
    <property type="match status" value="1"/>
</dbReference>
<dbReference type="RefSeq" id="WP_344158021.1">
    <property type="nucleotide sequence ID" value="NZ_BAAABV010000015.1"/>
</dbReference>
<dbReference type="CDD" id="cd02440">
    <property type="entry name" value="AdoMet_MTases"/>
    <property type="match status" value="1"/>
</dbReference>
<proteinExistence type="predicted"/>
<evidence type="ECO:0000259" key="3">
    <source>
        <dbReference type="Pfam" id="PF13649"/>
    </source>
</evidence>
<gene>
    <name evidence="4" type="ORF">GCM10010302_27890</name>
</gene>
<dbReference type="EMBL" id="BAAABV010000015">
    <property type="protein sequence ID" value="GAA0287946.1"/>
    <property type="molecule type" value="Genomic_DNA"/>
</dbReference>
<comment type="caution">
    <text evidence="4">The sequence shown here is derived from an EMBL/GenBank/DDBJ whole genome shotgun (WGS) entry which is preliminary data.</text>
</comment>
<dbReference type="Proteomes" id="UP001501867">
    <property type="component" value="Unassembled WGS sequence"/>
</dbReference>
<accession>A0ABN0VD06</accession>
<name>A0ABN0VD06_9ACTN</name>
<sequence length="207" mass="21104">MTATSRPGPAGGSHERAAVDRARPPWDEPPARPLDRALLDAFTAYARAGGGAVADVGCGPGHLTAHLDRRGVRAFGVDPSPARVAAARRSYPWLRFEVGPMAGLDVADGTLSGVLSWYATVHTPPSGLPGLFAGFARALAPGGYALVAFETDDGHPSGPGVYGTPPGLVAGLLAEAGLAETARTVRAPDGDESAPRGFVLARRPPAA</sequence>
<evidence type="ECO:0000256" key="2">
    <source>
        <dbReference type="SAM" id="MobiDB-lite"/>
    </source>
</evidence>
<feature type="compositionally biased region" description="Basic and acidic residues" evidence="2">
    <location>
        <begin position="13"/>
        <end position="33"/>
    </location>
</feature>
<dbReference type="Pfam" id="PF13649">
    <property type="entry name" value="Methyltransf_25"/>
    <property type="match status" value="1"/>
</dbReference>
<dbReference type="Gene3D" id="3.40.50.150">
    <property type="entry name" value="Vaccinia Virus protein VP39"/>
    <property type="match status" value="1"/>
</dbReference>
<evidence type="ECO:0000313" key="4">
    <source>
        <dbReference type="EMBL" id="GAA0287946.1"/>
    </source>
</evidence>
<protein>
    <submittedName>
        <fullName evidence="4">Class I SAM-dependent methyltransferase</fullName>
    </submittedName>
</protein>
<evidence type="ECO:0000313" key="5">
    <source>
        <dbReference type="Proteomes" id="UP001501867"/>
    </source>
</evidence>
<keyword evidence="5" id="KW-1185">Reference proteome</keyword>
<reference evidence="4 5" key="1">
    <citation type="journal article" date="2019" name="Int. J. Syst. Evol. Microbiol.">
        <title>The Global Catalogue of Microorganisms (GCM) 10K type strain sequencing project: providing services to taxonomists for standard genome sequencing and annotation.</title>
        <authorList>
            <consortium name="The Broad Institute Genomics Platform"/>
            <consortium name="The Broad Institute Genome Sequencing Center for Infectious Disease"/>
            <person name="Wu L."/>
            <person name="Ma J."/>
        </authorList>
    </citation>
    <scope>NUCLEOTIDE SEQUENCE [LARGE SCALE GENOMIC DNA]</scope>
    <source>
        <strain evidence="4 5">JCM 4505</strain>
    </source>
</reference>